<evidence type="ECO:0000259" key="9">
    <source>
        <dbReference type="Pfam" id="PF02729"/>
    </source>
</evidence>
<feature type="domain" description="Aspartate/ornithine carbamoyltransferase Asp/Orn-binding" evidence="8">
    <location>
        <begin position="155"/>
        <end position="331"/>
    </location>
</feature>
<dbReference type="GO" id="GO:0004585">
    <property type="term" value="F:ornithine carbamoyltransferase activity"/>
    <property type="evidence" value="ECO:0007669"/>
    <property type="project" value="UniProtKB-UniRule"/>
</dbReference>
<dbReference type="NCBIfam" id="TIGR00658">
    <property type="entry name" value="orni_carb_tr"/>
    <property type="match status" value="1"/>
</dbReference>
<comment type="catalytic activity">
    <reaction evidence="5">
        <text>carbamoyl phosphate + L-ornithine = L-citrulline + phosphate + H(+)</text>
        <dbReference type="Rhea" id="RHEA:19513"/>
        <dbReference type="ChEBI" id="CHEBI:15378"/>
        <dbReference type="ChEBI" id="CHEBI:43474"/>
        <dbReference type="ChEBI" id="CHEBI:46911"/>
        <dbReference type="ChEBI" id="CHEBI:57743"/>
        <dbReference type="ChEBI" id="CHEBI:58228"/>
        <dbReference type="EC" id="2.1.3.3"/>
    </reaction>
</comment>
<keyword evidence="11" id="KW-1185">Reference proteome</keyword>
<gene>
    <name evidence="10" type="ORF">HMPREF3200_00286</name>
</gene>
<evidence type="ECO:0000256" key="4">
    <source>
        <dbReference type="ARBA" id="ARBA00022679"/>
    </source>
</evidence>
<dbReference type="STRING" id="33036.HMPREF3200_00286"/>
<accession>A0A133KI72</accession>
<dbReference type="InterPro" id="IPR006131">
    <property type="entry name" value="Asp_carbamoyltransf_Asp/Orn-bd"/>
</dbReference>
<proteinExistence type="inferred from homology"/>
<dbReference type="Pfam" id="PF02729">
    <property type="entry name" value="OTCace_N"/>
    <property type="match status" value="1"/>
</dbReference>
<dbReference type="SUPFAM" id="SSF53671">
    <property type="entry name" value="Aspartate/ornithine carbamoyltransferase"/>
    <property type="match status" value="1"/>
</dbReference>
<evidence type="ECO:0000256" key="5">
    <source>
        <dbReference type="ARBA" id="ARBA00048772"/>
    </source>
</evidence>
<dbReference type="Pfam" id="PF00185">
    <property type="entry name" value="OTCace"/>
    <property type="match status" value="1"/>
</dbReference>
<evidence type="ECO:0000313" key="11">
    <source>
        <dbReference type="Proteomes" id="UP000070383"/>
    </source>
</evidence>
<name>A0A133KI72_9FIRM</name>
<dbReference type="PANTHER" id="PTHR45753">
    <property type="entry name" value="ORNITHINE CARBAMOYLTRANSFERASE, MITOCHONDRIAL"/>
    <property type="match status" value="1"/>
</dbReference>
<dbReference type="Gene3D" id="3.40.50.1370">
    <property type="entry name" value="Aspartate/ornithine carbamoyltransferase"/>
    <property type="match status" value="2"/>
</dbReference>
<comment type="function">
    <text evidence="1">Reversibly catalyzes the transfer of the carbamoyl group from carbamoyl phosphate (CP) to the N(epsilon) atom of ornithine (ORN) to produce L-citrulline.</text>
</comment>
<dbReference type="PATRIC" id="fig|33036.3.peg.289"/>
<protein>
    <recommendedName>
        <fullName evidence="3 6">Ornithine carbamoyltransferase</fullName>
        <ecNumber evidence="3 6">2.1.3.3</ecNumber>
    </recommendedName>
</protein>
<dbReference type="OrthoDB" id="9802587at2"/>
<dbReference type="InterPro" id="IPR002292">
    <property type="entry name" value="Orn/put_carbamltrans"/>
</dbReference>
<dbReference type="GO" id="GO:0042450">
    <property type="term" value="P:L-arginine biosynthetic process via ornithine"/>
    <property type="evidence" value="ECO:0007669"/>
    <property type="project" value="UniProtKB-UniRule"/>
</dbReference>
<dbReference type="GO" id="GO:0019240">
    <property type="term" value="P:citrulline biosynthetic process"/>
    <property type="evidence" value="ECO:0007669"/>
    <property type="project" value="TreeGrafter"/>
</dbReference>
<evidence type="ECO:0000256" key="6">
    <source>
        <dbReference type="NCBIfam" id="TIGR00658"/>
    </source>
</evidence>
<keyword evidence="4 7" id="KW-0808">Transferase</keyword>
<dbReference type="RefSeq" id="WP_004836520.1">
    <property type="nucleotide sequence ID" value="NZ_CAMPNK010000029.1"/>
</dbReference>
<dbReference type="EC" id="2.1.3.3" evidence="3 6"/>
<dbReference type="PANTHER" id="PTHR45753:SF2">
    <property type="entry name" value="ORNITHINE CARBAMOYLTRANSFERASE"/>
    <property type="match status" value="1"/>
</dbReference>
<evidence type="ECO:0000313" key="10">
    <source>
        <dbReference type="EMBL" id="KWZ79228.1"/>
    </source>
</evidence>
<evidence type="ECO:0000256" key="2">
    <source>
        <dbReference type="ARBA" id="ARBA00007805"/>
    </source>
</evidence>
<dbReference type="InterPro" id="IPR036901">
    <property type="entry name" value="Asp/Orn_carbamoylTrfase_sf"/>
</dbReference>
<dbReference type="AlphaFoldDB" id="A0A133KI72"/>
<organism evidence="10 11">
    <name type="scientific">Anaerococcus tetradius</name>
    <dbReference type="NCBI Taxonomy" id="33036"/>
    <lineage>
        <taxon>Bacteria</taxon>
        <taxon>Bacillati</taxon>
        <taxon>Bacillota</taxon>
        <taxon>Tissierellia</taxon>
        <taxon>Tissierellales</taxon>
        <taxon>Peptoniphilaceae</taxon>
        <taxon>Anaerococcus</taxon>
    </lineage>
</organism>
<evidence type="ECO:0000256" key="3">
    <source>
        <dbReference type="ARBA" id="ARBA00013007"/>
    </source>
</evidence>
<dbReference type="EMBL" id="LRPM01000005">
    <property type="protein sequence ID" value="KWZ79228.1"/>
    <property type="molecule type" value="Genomic_DNA"/>
</dbReference>
<feature type="domain" description="Aspartate/ornithine carbamoyltransferase carbamoyl-P binding" evidence="9">
    <location>
        <begin position="8"/>
        <end position="148"/>
    </location>
</feature>
<dbReference type="GO" id="GO:0016597">
    <property type="term" value="F:amino acid binding"/>
    <property type="evidence" value="ECO:0007669"/>
    <property type="project" value="InterPro"/>
</dbReference>
<evidence type="ECO:0000256" key="7">
    <source>
        <dbReference type="RuleBase" id="RU003634"/>
    </source>
</evidence>
<dbReference type="PRINTS" id="PR00100">
    <property type="entry name" value="AOTCASE"/>
</dbReference>
<comment type="caution">
    <text evidence="10">The sequence shown here is derived from an EMBL/GenBank/DDBJ whole genome shotgun (WGS) entry which is preliminary data.</text>
</comment>
<reference evidence="11" key="1">
    <citation type="submission" date="2016-01" db="EMBL/GenBank/DDBJ databases">
        <authorList>
            <person name="Mitreva M."/>
            <person name="Pepin K.H."/>
            <person name="Mihindukulasuriya K.A."/>
            <person name="Fulton R."/>
            <person name="Fronick C."/>
            <person name="O'Laughlin M."/>
            <person name="Miner T."/>
            <person name="Herter B."/>
            <person name="Rosa B.A."/>
            <person name="Cordes M."/>
            <person name="Tomlinson C."/>
            <person name="Wollam A."/>
            <person name="Palsikar V.B."/>
            <person name="Mardis E.R."/>
            <person name="Wilson R.K."/>
        </authorList>
    </citation>
    <scope>NUCLEOTIDE SEQUENCE [LARGE SCALE GENOMIC DNA]</scope>
    <source>
        <strain evidence="11">MJR8151</strain>
    </source>
</reference>
<sequence>MEIDLRNRNFLDMKYFSEEEILYLIDLAADFKKLKKEKKAHKYLEGQNLILLFEEASTRTRTSFEVAAFDLGMGVSLINSNSSKLGEKESIEDSINVFDRYFDGIVYRGNKQAMLEKLVNMTEVPIYNAMTDKSHPSQMISDMLTIKEKFGYLRGLNLVYLGYPGDIMPNSLSVTCAKLGINFTACGPREYFPKRDFIDQSQDFAESHHSQVIYTENLEEAVRGADIIYTDMWIALTEMENVPLERIYKLYPYRVDRKVMAKTHDNSIFMHCLPALHDKKSKLAKKVISKLPKDMDFDGMEVTDEVFRSEKSMVFDQTENRIPAVKAILYSTLKTE</sequence>
<evidence type="ECO:0000256" key="1">
    <source>
        <dbReference type="ARBA" id="ARBA00003822"/>
    </source>
</evidence>
<dbReference type="PROSITE" id="PS00097">
    <property type="entry name" value="CARBAMOYLTRANSFERASE"/>
    <property type="match status" value="1"/>
</dbReference>
<dbReference type="InterPro" id="IPR006132">
    <property type="entry name" value="Asp/Orn_carbamoyltranf_P-bd"/>
</dbReference>
<comment type="similarity">
    <text evidence="2">Belongs to the aspartate/ornithine carbamoyltransferase superfamily. OTCase family.</text>
</comment>
<dbReference type="InterPro" id="IPR006130">
    <property type="entry name" value="Asp/Orn_carbamoylTrfase"/>
</dbReference>
<dbReference type="Proteomes" id="UP000070383">
    <property type="component" value="Unassembled WGS sequence"/>
</dbReference>
<evidence type="ECO:0000259" key="8">
    <source>
        <dbReference type="Pfam" id="PF00185"/>
    </source>
</evidence>
<dbReference type="PRINTS" id="PR00102">
    <property type="entry name" value="OTCASE"/>
</dbReference>